<keyword evidence="1 2" id="KW-0597">Phosphoprotein</keyword>
<evidence type="ECO:0000259" key="4">
    <source>
        <dbReference type="PROSITE" id="PS50110"/>
    </source>
</evidence>
<dbReference type="Gene3D" id="3.40.50.2300">
    <property type="match status" value="1"/>
</dbReference>
<evidence type="ECO:0000256" key="1">
    <source>
        <dbReference type="ARBA" id="ARBA00022553"/>
    </source>
</evidence>
<comment type="caution">
    <text evidence="5">The sequence shown here is derived from an EMBL/GenBank/DDBJ whole genome shotgun (WGS) entry which is preliminary data.</text>
</comment>
<dbReference type="PANTHER" id="PTHR45339:SF5">
    <property type="entry name" value="HISTIDINE KINASE"/>
    <property type="match status" value="1"/>
</dbReference>
<name>A0A538UE91_UNCEI</name>
<sequence>MSVDPQAAPDGSGADAIYQQLLRILAEGSRTQLGLIDETTQGLLQSADPSQRGPLERVRQGVWELGTLLSDVSAFYAYSTGHLTEADADFDLRVTLEGVRSRLSRSQSQAGWMAVSRIRHDVPPLLQGKPARLQDILLGVTAALVATWPEGTLRIDTSKGWERDQSIELVFRCEARPATPPTAEQVESFRRRLTAAGESPELARHDLRLQLAQRRTVASGGSLKLVDDAGGAPTFELRMPFAVRSVRESLAASGPPVMLRGRRALICDTSDSRRGRLEAILRLWGLETKYAWRRQGVLELLRNAAAQGQPFDFALVDAELEDIAGAALGRIIREDPAHQATRLMLLFGVGLRGDAKLAEGAGYEAYLPRTISMQVLREALGEMLKRSAGESQGAAIVTQHSLADVRLEGVRILLVSSRRRGGALREDGVPLPRPRSGGDVGTGHVAGGRAPRALGGARSDPDGGPRRATERGGGPRPGRTGARGGVPQAGGPREHLHLLRRLPVSPDGGRAHGVRSPGRDRGRRRGRSRRAGAPRRNDLG</sequence>
<reference evidence="5 6" key="1">
    <citation type="journal article" date="2019" name="Nat. Microbiol.">
        <title>Mediterranean grassland soil C-N compound turnover is dependent on rainfall and depth, and is mediated by genomically divergent microorganisms.</title>
        <authorList>
            <person name="Diamond S."/>
            <person name="Andeer P.F."/>
            <person name="Li Z."/>
            <person name="Crits-Christoph A."/>
            <person name="Burstein D."/>
            <person name="Anantharaman K."/>
            <person name="Lane K.R."/>
            <person name="Thomas B.C."/>
            <person name="Pan C."/>
            <person name="Northen T.R."/>
            <person name="Banfield J.F."/>
        </authorList>
    </citation>
    <scope>NUCLEOTIDE SEQUENCE [LARGE SCALE GENOMIC DNA]</scope>
    <source>
        <strain evidence="5">WS_11</strain>
    </source>
</reference>
<dbReference type="GO" id="GO:0000160">
    <property type="term" value="P:phosphorelay signal transduction system"/>
    <property type="evidence" value="ECO:0007669"/>
    <property type="project" value="InterPro"/>
</dbReference>
<dbReference type="PANTHER" id="PTHR45339">
    <property type="entry name" value="HYBRID SIGNAL TRANSDUCTION HISTIDINE KINASE J"/>
    <property type="match status" value="1"/>
</dbReference>
<dbReference type="InterPro" id="IPR011006">
    <property type="entry name" value="CheY-like_superfamily"/>
</dbReference>
<dbReference type="AlphaFoldDB" id="A0A538UE91"/>
<feature type="compositionally biased region" description="Basic residues" evidence="3">
    <location>
        <begin position="521"/>
        <end position="533"/>
    </location>
</feature>
<feature type="modified residue" description="4-aspartylphosphate" evidence="2">
    <location>
        <position position="317"/>
    </location>
</feature>
<evidence type="ECO:0000256" key="2">
    <source>
        <dbReference type="PROSITE-ProRule" id="PRU00169"/>
    </source>
</evidence>
<feature type="domain" description="Response regulatory" evidence="4">
    <location>
        <begin position="263"/>
        <end position="384"/>
    </location>
</feature>
<dbReference type="PROSITE" id="PS50110">
    <property type="entry name" value="RESPONSE_REGULATORY"/>
    <property type="match status" value="1"/>
</dbReference>
<dbReference type="SUPFAM" id="SSF52172">
    <property type="entry name" value="CheY-like"/>
    <property type="match status" value="1"/>
</dbReference>
<feature type="compositionally biased region" description="Low complexity" evidence="3">
    <location>
        <begin position="447"/>
        <end position="458"/>
    </location>
</feature>
<evidence type="ECO:0000256" key="3">
    <source>
        <dbReference type="SAM" id="MobiDB-lite"/>
    </source>
</evidence>
<dbReference type="EMBL" id="VBPB01000008">
    <property type="protein sequence ID" value="TMQ74190.1"/>
    <property type="molecule type" value="Genomic_DNA"/>
</dbReference>
<feature type="compositionally biased region" description="Gly residues" evidence="3">
    <location>
        <begin position="471"/>
        <end position="488"/>
    </location>
</feature>
<feature type="compositionally biased region" description="Basic and acidic residues" evidence="3">
    <location>
        <begin position="459"/>
        <end position="470"/>
    </location>
</feature>
<gene>
    <name evidence="5" type="ORF">E6K81_00920</name>
</gene>
<feature type="region of interest" description="Disordered" evidence="3">
    <location>
        <begin position="423"/>
        <end position="540"/>
    </location>
</feature>
<evidence type="ECO:0000313" key="5">
    <source>
        <dbReference type="EMBL" id="TMQ74190.1"/>
    </source>
</evidence>
<evidence type="ECO:0000313" key="6">
    <source>
        <dbReference type="Proteomes" id="UP000319771"/>
    </source>
</evidence>
<dbReference type="InterPro" id="IPR001789">
    <property type="entry name" value="Sig_transdc_resp-reg_receiver"/>
</dbReference>
<accession>A0A538UE91</accession>
<dbReference type="Proteomes" id="UP000319771">
    <property type="component" value="Unassembled WGS sequence"/>
</dbReference>
<protein>
    <recommendedName>
        <fullName evidence="4">Response regulatory domain-containing protein</fullName>
    </recommendedName>
</protein>
<organism evidence="5 6">
    <name type="scientific">Eiseniibacteriota bacterium</name>
    <dbReference type="NCBI Taxonomy" id="2212470"/>
    <lineage>
        <taxon>Bacteria</taxon>
        <taxon>Candidatus Eiseniibacteriota</taxon>
    </lineage>
</organism>
<proteinExistence type="predicted"/>